<proteinExistence type="predicted"/>
<reference evidence="2 3" key="1">
    <citation type="submission" date="2023-09" db="EMBL/GenBank/DDBJ databases">
        <authorList>
            <person name="Rey-Velasco X."/>
        </authorList>
    </citation>
    <scope>NUCLEOTIDE SEQUENCE [LARGE SCALE GENOMIC DNA]</scope>
    <source>
        <strain evidence="2 3">F363</strain>
    </source>
</reference>
<comment type="caution">
    <text evidence="2">The sequence shown here is derived from an EMBL/GenBank/DDBJ whole genome shotgun (WGS) entry which is preliminary data.</text>
</comment>
<name>A0ABU3C5N3_9FLAO</name>
<protein>
    <recommendedName>
        <fullName evidence="4">DUF4878 domain-containing protein</fullName>
    </recommendedName>
</protein>
<accession>A0ABU3C5N3</accession>
<dbReference type="EMBL" id="JAVRHQ010000001">
    <property type="protein sequence ID" value="MDT0641643.1"/>
    <property type="molecule type" value="Genomic_DNA"/>
</dbReference>
<organism evidence="2 3">
    <name type="scientific">Autumnicola tepida</name>
    <dbReference type="NCBI Taxonomy" id="3075595"/>
    <lineage>
        <taxon>Bacteria</taxon>
        <taxon>Pseudomonadati</taxon>
        <taxon>Bacteroidota</taxon>
        <taxon>Flavobacteriia</taxon>
        <taxon>Flavobacteriales</taxon>
        <taxon>Flavobacteriaceae</taxon>
        <taxon>Autumnicola</taxon>
    </lineage>
</organism>
<keyword evidence="1" id="KW-0175">Coiled coil</keyword>
<dbReference type="RefSeq" id="WP_311533347.1">
    <property type="nucleotide sequence ID" value="NZ_JAVRHQ010000001.1"/>
</dbReference>
<evidence type="ECO:0000313" key="2">
    <source>
        <dbReference type="EMBL" id="MDT0641643.1"/>
    </source>
</evidence>
<sequence length="251" mass="29134">MPLINSSLKHPLKLMRSNYIFILILAIFISSCGKSKTKVEQYKAQLAQIQKEAAAQEEQERIHQEKIEVGDSKKKIFLTNELDRVKKILQEEENNLAEIEEFQIGRSSSTKERQLFEQQKQIKKIENYITSIEEEISLIHLHQTFDFQDSPEGVLGYIFKAAEEREFDKLRHLLDPYFENDADAGGIGWVQMQPAEMQDIFVDNFKTGRIKGETEMENNTARIEIAMGSSSARLKKITLVKRMDKWYLSSL</sequence>
<evidence type="ECO:0000256" key="1">
    <source>
        <dbReference type="SAM" id="Coils"/>
    </source>
</evidence>
<feature type="coiled-coil region" evidence="1">
    <location>
        <begin position="32"/>
        <end position="135"/>
    </location>
</feature>
<dbReference type="Proteomes" id="UP001262889">
    <property type="component" value="Unassembled WGS sequence"/>
</dbReference>
<evidence type="ECO:0008006" key="4">
    <source>
        <dbReference type="Google" id="ProtNLM"/>
    </source>
</evidence>
<gene>
    <name evidence="2" type="ORF">RM553_02250</name>
</gene>
<keyword evidence="3" id="KW-1185">Reference proteome</keyword>
<evidence type="ECO:0000313" key="3">
    <source>
        <dbReference type="Proteomes" id="UP001262889"/>
    </source>
</evidence>